<gene>
    <name evidence="1" type="ORF">E5161_15595</name>
</gene>
<organism evidence="1 2">
    <name type="scientific">Cohnella pontilimi</name>
    <dbReference type="NCBI Taxonomy" id="2564100"/>
    <lineage>
        <taxon>Bacteria</taxon>
        <taxon>Bacillati</taxon>
        <taxon>Bacillota</taxon>
        <taxon>Bacilli</taxon>
        <taxon>Bacillales</taxon>
        <taxon>Paenibacillaceae</taxon>
        <taxon>Cohnella</taxon>
    </lineage>
</organism>
<dbReference type="RefSeq" id="WP_136778744.1">
    <property type="nucleotide sequence ID" value="NZ_SUPK01000007.1"/>
</dbReference>
<dbReference type="Pfam" id="PF06089">
    <property type="entry name" value="Asparaginase_II"/>
    <property type="match status" value="1"/>
</dbReference>
<name>A0A4U0F8Q0_9BACL</name>
<dbReference type="Proteomes" id="UP000309673">
    <property type="component" value="Unassembled WGS sequence"/>
</dbReference>
<dbReference type="InterPro" id="IPR010349">
    <property type="entry name" value="Asparaginase_II"/>
</dbReference>
<accession>A0A4U0F8Q0</accession>
<proteinExistence type="predicted"/>
<dbReference type="AlphaFoldDB" id="A0A4U0F8Q0"/>
<keyword evidence="2" id="KW-1185">Reference proteome</keyword>
<dbReference type="OrthoDB" id="9770793at2"/>
<dbReference type="EMBL" id="SUPK01000007">
    <property type="protein sequence ID" value="TJY41116.1"/>
    <property type="molecule type" value="Genomic_DNA"/>
</dbReference>
<protein>
    <submittedName>
        <fullName evidence="1">Asparaginase</fullName>
    </submittedName>
</protein>
<comment type="caution">
    <text evidence="1">The sequence shown here is derived from an EMBL/GenBank/DDBJ whole genome shotgun (WGS) entry which is preliminary data.</text>
</comment>
<sequence length="48" mass="5167">MNRVANVYRGGVVESSHLGHIAVVDASGYLLYEYGDAWSAARAVTARI</sequence>
<reference evidence="1 2" key="1">
    <citation type="submission" date="2019-04" db="EMBL/GenBank/DDBJ databases">
        <title>Cohnella sp. nov., isolated from soil.</title>
        <authorList>
            <person name="Kim W."/>
        </authorList>
    </citation>
    <scope>NUCLEOTIDE SEQUENCE [LARGE SCALE GENOMIC DNA]</scope>
    <source>
        <strain evidence="1 2">CAU 1483</strain>
    </source>
</reference>
<evidence type="ECO:0000313" key="1">
    <source>
        <dbReference type="EMBL" id="TJY41116.1"/>
    </source>
</evidence>
<evidence type="ECO:0000313" key="2">
    <source>
        <dbReference type="Proteomes" id="UP000309673"/>
    </source>
</evidence>